<dbReference type="AlphaFoldDB" id="A0A165SWU0"/>
<evidence type="ECO:0000313" key="2">
    <source>
        <dbReference type="Proteomes" id="UP000076761"/>
    </source>
</evidence>
<dbReference type="Proteomes" id="UP000076761">
    <property type="component" value="Unassembled WGS sequence"/>
</dbReference>
<keyword evidence="2" id="KW-1185">Reference proteome</keyword>
<proteinExistence type="predicted"/>
<accession>A0A165SWU0</accession>
<gene>
    <name evidence="1" type="ORF">NEOLEDRAFT_1133340</name>
</gene>
<reference evidence="1 2" key="1">
    <citation type="journal article" date="2016" name="Mol. Biol. Evol.">
        <title>Comparative Genomics of Early-Diverging Mushroom-Forming Fungi Provides Insights into the Origins of Lignocellulose Decay Capabilities.</title>
        <authorList>
            <person name="Nagy L.G."/>
            <person name="Riley R."/>
            <person name="Tritt A."/>
            <person name="Adam C."/>
            <person name="Daum C."/>
            <person name="Floudas D."/>
            <person name="Sun H."/>
            <person name="Yadav J.S."/>
            <person name="Pangilinan J."/>
            <person name="Larsson K.H."/>
            <person name="Matsuura K."/>
            <person name="Barry K."/>
            <person name="Labutti K."/>
            <person name="Kuo R."/>
            <person name="Ohm R.A."/>
            <person name="Bhattacharya S.S."/>
            <person name="Shirouzu T."/>
            <person name="Yoshinaga Y."/>
            <person name="Martin F.M."/>
            <person name="Grigoriev I.V."/>
            <person name="Hibbett D.S."/>
        </authorList>
    </citation>
    <scope>NUCLEOTIDE SEQUENCE [LARGE SCALE GENOMIC DNA]</scope>
    <source>
        <strain evidence="1 2">HHB14362 ss-1</strain>
    </source>
</reference>
<dbReference type="EMBL" id="KV425570">
    <property type="protein sequence ID" value="KZT25798.1"/>
    <property type="molecule type" value="Genomic_DNA"/>
</dbReference>
<sequence length="185" mass="20244">MPPSLRTPPPFLVPLASPADCRIKISSCSTSFIVYGESAIPPGHLRVSNMRWTSGAALPFDLFIPEVPRDTPCCRVSRKYRTTKVWVLLPKIHAREYVHRFSSTLLISEYASMSKQSRCLCPIGVPACPSRSISLGSITIGWTIGNLILLGRCRAETSSCTVLSSLPSMPNGLDLQRTGSLWAPL</sequence>
<organism evidence="1 2">
    <name type="scientific">Neolentinus lepideus HHB14362 ss-1</name>
    <dbReference type="NCBI Taxonomy" id="1314782"/>
    <lineage>
        <taxon>Eukaryota</taxon>
        <taxon>Fungi</taxon>
        <taxon>Dikarya</taxon>
        <taxon>Basidiomycota</taxon>
        <taxon>Agaricomycotina</taxon>
        <taxon>Agaricomycetes</taxon>
        <taxon>Gloeophyllales</taxon>
        <taxon>Gloeophyllaceae</taxon>
        <taxon>Neolentinus</taxon>
    </lineage>
</organism>
<name>A0A165SWU0_9AGAM</name>
<feature type="non-terminal residue" evidence="1">
    <location>
        <position position="185"/>
    </location>
</feature>
<evidence type="ECO:0000313" key="1">
    <source>
        <dbReference type="EMBL" id="KZT25798.1"/>
    </source>
</evidence>
<protein>
    <submittedName>
        <fullName evidence="1">Uncharacterized protein</fullName>
    </submittedName>
</protein>
<dbReference type="InParanoid" id="A0A165SWU0"/>